<evidence type="ECO:0000313" key="2">
    <source>
        <dbReference type="Proteomes" id="UP000281915"/>
    </source>
</evidence>
<sequence>MYIQVTTSESNQQTVAVLGEFLSVQQEGYYLLPGRLVHALKPDDLPIGIGFSLADTLPSGYGFYREDQVVFKRIDEEAEAFRVEVTSTYQRSEWDGLFPLEATLLSRKQALELWPNFHSIRYESTDEQAKICYAFSYPTPEESDLEQVMEGICDTVFEVEARGNLQLWHRYSGPAPEG</sequence>
<accession>A0A3M8D1F6</accession>
<dbReference type="EMBL" id="RHHT01000011">
    <property type="protein sequence ID" value="RNB81813.1"/>
    <property type="molecule type" value="Genomic_DNA"/>
</dbReference>
<reference evidence="1 2" key="1">
    <citation type="submission" date="2018-10" db="EMBL/GenBank/DDBJ databases">
        <title>Phylogenomics of Brevibacillus.</title>
        <authorList>
            <person name="Dunlap C."/>
        </authorList>
    </citation>
    <scope>NUCLEOTIDE SEQUENCE [LARGE SCALE GENOMIC DNA]</scope>
    <source>
        <strain evidence="1 2">JCM 15085</strain>
    </source>
</reference>
<gene>
    <name evidence="1" type="ORF">EDM58_06670</name>
</gene>
<evidence type="ECO:0000313" key="1">
    <source>
        <dbReference type="EMBL" id="RNB81813.1"/>
    </source>
</evidence>
<proteinExistence type="predicted"/>
<dbReference type="RefSeq" id="WP_122912640.1">
    <property type="nucleotide sequence ID" value="NZ_RHHT01000011.1"/>
</dbReference>
<dbReference type="Proteomes" id="UP000281915">
    <property type="component" value="Unassembled WGS sequence"/>
</dbReference>
<protein>
    <submittedName>
        <fullName evidence="1">Uncharacterized protein</fullName>
    </submittedName>
</protein>
<name>A0A3M8D1F6_9BACL</name>
<dbReference type="AlphaFoldDB" id="A0A3M8D1F6"/>
<organism evidence="1 2">
    <name type="scientific">Brevibacillus panacihumi</name>
    <dbReference type="NCBI Taxonomy" id="497735"/>
    <lineage>
        <taxon>Bacteria</taxon>
        <taxon>Bacillati</taxon>
        <taxon>Bacillota</taxon>
        <taxon>Bacilli</taxon>
        <taxon>Bacillales</taxon>
        <taxon>Paenibacillaceae</taxon>
        <taxon>Brevibacillus</taxon>
    </lineage>
</organism>
<comment type="caution">
    <text evidence="1">The sequence shown here is derived from an EMBL/GenBank/DDBJ whole genome shotgun (WGS) entry which is preliminary data.</text>
</comment>